<dbReference type="RefSeq" id="WP_184238165.1">
    <property type="nucleotide sequence ID" value="NZ_JACHMJ010000001.1"/>
</dbReference>
<accession>A0A841ARM0</accession>
<organism evidence="2 3">
    <name type="scientific">Conyzicola lurida</name>
    <dbReference type="NCBI Taxonomy" id="1172621"/>
    <lineage>
        <taxon>Bacteria</taxon>
        <taxon>Bacillati</taxon>
        <taxon>Actinomycetota</taxon>
        <taxon>Actinomycetes</taxon>
        <taxon>Micrococcales</taxon>
        <taxon>Microbacteriaceae</taxon>
        <taxon>Conyzicola</taxon>
    </lineage>
</organism>
<evidence type="ECO:0000313" key="2">
    <source>
        <dbReference type="EMBL" id="MBB5844223.1"/>
    </source>
</evidence>
<feature type="signal peptide" evidence="1">
    <location>
        <begin position="1"/>
        <end position="34"/>
    </location>
</feature>
<proteinExistence type="predicted"/>
<dbReference type="AlphaFoldDB" id="A0A841ARM0"/>
<dbReference type="EMBL" id="JACHMJ010000001">
    <property type="protein sequence ID" value="MBB5844223.1"/>
    <property type="molecule type" value="Genomic_DNA"/>
</dbReference>
<protein>
    <recommendedName>
        <fullName evidence="4">Hemagglutinin</fullName>
    </recommendedName>
</protein>
<keyword evidence="1" id="KW-0732">Signal</keyword>
<comment type="caution">
    <text evidence="2">The sequence shown here is derived from an EMBL/GenBank/DDBJ whole genome shotgun (WGS) entry which is preliminary data.</text>
</comment>
<gene>
    <name evidence="2" type="ORF">HD599_002546</name>
</gene>
<sequence length="708" mass="73353">MITGKSIRRAVASTVTGVLFATGLVLGIAAPAQAANAAAFDPGYIISDARFFDSGAMTEGQIQAFLNAQVPTCVAGNGIPCLKNYTAATFSRASVAPGHCYAYQSEGVESAAHIILKVAKACNINPQVLLATLQKEQGLITATSPTERQYRVAMGYGCPDTAPCDAQYYGFYNQVYKAAWQFRQYTYSPKTWRYKIGQVAVQYHPNAACGAPTVNIRNQATANLYNYTPYQPNRASLANLGGVGDSCSSYGNRNFWRYFTDWFGTTTGQISPIGSLDVAVAVPGGIRVGGWALDPDMTGSAVSTFPITVAVHYAGVKRASIVAKGNRPDVGALYNRGNLHGFDTFIPITGAVTGPLCVYATNIGPGANVQIGCVNVTTRSGAPIGSFDTSTGGVGTVSVGGWALDPDTTAATRIDLYVGKTLGYSFPANTARSDVAALYPGYGAAHGFATTVKAPAGTHNVCAYAINVGAGSNKLLGCKTTTVRAAVADGGRVPVGSLDIVKGQANGIQVGGWTLDPDTSAPIQVHFYIDKVGSSINADQQRSDIAALYPANGGAHGFSATLPASKGTHNICAYGINTGTGGHLTLGCRTVTVGATVTPSPTPIADKGRVPFGNVDVIKRTTGGYQVAGWAIDPDTTSPIAVHVYVDSVGTAIPAQTDRPDVGKAYPTYGSPHGFSATIPASAGTHKVCVYAINQGAGGHTLLYCRTA</sequence>
<name>A0A841ARM0_9MICO</name>
<keyword evidence="3" id="KW-1185">Reference proteome</keyword>
<evidence type="ECO:0000313" key="3">
    <source>
        <dbReference type="Proteomes" id="UP000536685"/>
    </source>
</evidence>
<evidence type="ECO:0008006" key="4">
    <source>
        <dbReference type="Google" id="ProtNLM"/>
    </source>
</evidence>
<evidence type="ECO:0000256" key="1">
    <source>
        <dbReference type="SAM" id="SignalP"/>
    </source>
</evidence>
<feature type="chain" id="PRO_5032449113" description="Hemagglutinin" evidence="1">
    <location>
        <begin position="35"/>
        <end position="708"/>
    </location>
</feature>
<reference evidence="2 3" key="1">
    <citation type="submission" date="2020-08" db="EMBL/GenBank/DDBJ databases">
        <title>Sequencing the genomes of 1000 actinobacteria strains.</title>
        <authorList>
            <person name="Klenk H.-P."/>
        </authorList>
    </citation>
    <scope>NUCLEOTIDE SEQUENCE [LARGE SCALE GENOMIC DNA]</scope>
    <source>
        <strain evidence="2 3">DSM 105784</strain>
    </source>
</reference>
<dbReference type="Proteomes" id="UP000536685">
    <property type="component" value="Unassembled WGS sequence"/>
</dbReference>